<dbReference type="Pfam" id="PF00557">
    <property type="entry name" value="Peptidase_M24"/>
    <property type="match status" value="1"/>
</dbReference>
<dbReference type="InterPro" id="IPR029149">
    <property type="entry name" value="Creatin/AminoP/Spt16_N"/>
</dbReference>
<evidence type="ECO:0000259" key="4">
    <source>
        <dbReference type="Pfam" id="PF00557"/>
    </source>
</evidence>
<evidence type="ECO:0000256" key="3">
    <source>
        <dbReference type="ARBA" id="ARBA00022801"/>
    </source>
</evidence>
<evidence type="ECO:0000259" key="6">
    <source>
        <dbReference type="Pfam" id="PF16188"/>
    </source>
</evidence>
<proteinExistence type="inferred from homology"/>
<dbReference type="Pfam" id="PF16188">
    <property type="entry name" value="Peptidase_M24_C"/>
    <property type="match status" value="1"/>
</dbReference>
<dbReference type="RefSeq" id="WP_238745281.1">
    <property type="nucleotide sequence ID" value="NZ_JAKOOW010000006.1"/>
</dbReference>
<dbReference type="InterPro" id="IPR000994">
    <property type="entry name" value="Pept_M24"/>
</dbReference>
<dbReference type="SUPFAM" id="SSF53092">
    <property type="entry name" value="Creatinase/prolidase N-terminal domain"/>
    <property type="match status" value="2"/>
</dbReference>
<sequence>MTTPAQRLTALRAAMKKHQLDAWIIPSADPHLSEYLPEHWQTRSWVSGFTGSVGTLAVTENEATLWADSRYWEQAEKQLAGSGIRLEKLGFGRTHIDWLAEVLPANAAAGIAPDMLSAAGLKQLQAAFYAKNITLRLEDDIVNGFWNERPALPDAPVFIHEAVYTEESAAEKLARVRQFMRDKGADHHLVSSLDDIAWITNLRGGDVDYNPVFLSHLLIDAERAVLFIDSAKLGAAEQAWLQEAGIATAPYADAADAVSALSGCLMYDSGKVAVSVVGRLPESVRLIDHINPSTLFKSVKSDKEVEYIRQAMIQDGAALCGFFAEFERRIAAGDKLTELDVSDMLIEHRSRREAYVSPSFGTIAGYRENGALPHYSATPEAFSPLDGSGLLLIDSGAQYKTGTTDITRVVSVGEPTAEQKRDFTLVLKAHIALACAVFPEDTKAPMLDAICRAPLWQAQCDYGHGTGHGVGYFLNVHEGPQLIAYQASVLSPHHAMKAGMITSNEPGLYRPGKWGIRIESLVVSRPVAQPAETEFGRFLYFETVTMCPIDTRLVEKSLLNDAETAWLNQYHATVRAKLEPLTEGEAKTWLIERTQAI</sequence>
<dbReference type="PANTHER" id="PTHR43763:SF6">
    <property type="entry name" value="XAA-PRO AMINOPEPTIDASE 1"/>
    <property type="match status" value="1"/>
</dbReference>
<comment type="similarity">
    <text evidence="1">Belongs to the peptidase M24B family.</text>
</comment>
<accession>A0ABS9NK69</accession>
<protein>
    <submittedName>
        <fullName evidence="7">Aminopeptidase P family protein</fullName>
    </submittedName>
</protein>
<dbReference type="Gene3D" id="3.90.230.10">
    <property type="entry name" value="Creatinase/methionine aminopeptidase superfamily"/>
    <property type="match status" value="1"/>
</dbReference>
<dbReference type="Pfam" id="PF16189">
    <property type="entry name" value="Creatinase_N_2"/>
    <property type="match status" value="1"/>
</dbReference>
<reference evidence="7 8" key="1">
    <citation type="submission" date="2022-02" db="EMBL/GenBank/DDBJ databases">
        <title>Genome sequence data of Kingella unionensis sp. nov. strain CICC 24913 (CCUG 75125).</title>
        <authorList>
            <person name="Xiao M."/>
        </authorList>
    </citation>
    <scope>NUCLEOTIDE SEQUENCE [LARGE SCALE GENOMIC DNA]</scope>
    <source>
        <strain evidence="7 8">CICC 24913</strain>
    </source>
</reference>
<dbReference type="Gene3D" id="3.40.350.10">
    <property type="entry name" value="Creatinase/prolidase N-terminal domain"/>
    <property type="match status" value="2"/>
</dbReference>
<dbReference type="InterPro" id="IPR050422">
    <property type="entry name" value="X-Pro_aminopeptidase_P"/>
</dbReference>
<dbReference type="InterPro" id="IPR000587">
    <property type="entry name" value="Creatinase_N"/>
</dbReference>
<keyword evidence="7" id="KW-0645">Protease</keyword>
<dbReference type="InterPro" id="IPR033740">
    <property type="entry name" value="Pept_M24B"/>
</dbReference>
<name>A0ABS9NK69_9NEIS</name>
<dbReference type="Proteomes" id="UP001298424">
    <property type="component" value="Unassembled WGS sequence"/>
</dbReference>
<dbReference type="InterPro" id="IPR032416">
    <property type="entry name" value="Peptidase_M24_C"/>
</dbReference>
<dbReference type="CDD" id="cd01085">
    <property type="entry name" value="APP"/>
    <property type="match status" value="1"/>
</dbReference>
<dbReference type="Pfam" id="PF01321">
    <property type="entry name" value="Creatinase_N"/>
    <property type="match status" value="1"/>
</dbReference>
<evidence type="ECO:0000313" key="8">
    <source>
        <dbReference type="Proteomes" id="UP001298424"/>
    </source>
</evidence>
<feature type="domain" description="Peptidase M24 C-terminal" evidence="6">
    <location>
        <begin position="538"/>
        <end position="597"/>
    </location>
</feature>
<feature type="domain" description="Peptidase M24" evidence="4">
    <location>
        <begin position="306"/>
        <end position="523"/>
    </location>
</feature>
<keyword evidence="3" id="KW-0378">Hydrolase</keyword>
<evidence type="ECO:0000313" key="7">
    <source>
        <dbReference type="EMBL" id="MCG6503194.1"/>
    </source>
</evidence>
<keyword evidence="8" id="KW-1185">Reference proteome</keyword>
<keyword evidence="2" id="KW-0479">Metal-binding</keyword>
<organism evidence="7 8">
    <name type="scientific">Kingella pumchi</name>
    <dbReference type="NCBI Taxonomy" id="2779506"/>
    <lineage>
        <taxon>Bacteria</taxon>
        <taxon>Pseudomonadati</taxon>
        <taxon>Pseudomonadota</taxon>
        <taxon>Betaproteobacteria</taxon>
        <taxon>Neisseriales</taxon>
        <taxon>Neisseriaceae</taxon>
        <taxon>Kingella</taxon>
    </lineage>
</organism>
<dbReference type="GO" id="GO:0004177">
    <property type="term" value="F:aminopeptidase activity"/>
    <property type="evidence" value="ECO:0007669"/>
    <property type="project" value="UniProtKB-KW"/>
</dbReference>
<evidence type="ECO:0000259" key="5">
    <source>
        <dbReference type="Pfam" id="PF01321"/>
    </source>
</evidence>
<feature type="domain" description="Creatinase N-terminal" evidence="5">
    <location>
        <begin position="7"/>
        <end position="129"/>
    </location>
</feature>
<dbReference type="SUPFAM" id="SSF55920">
    <property type="entry name" value="Creatinase/aminopeptidase"/>
    <property type="match status" value="1"/>
</dbReference>
<dbReference type="InterPro" id="IPR036005">
    <property type="entry name" value="Creatinase/aminopeptidase-like"/>
</dbReference>
<evidence type="ECO:0000256" key="2">
    <source>
        <dbReference type="ARBA" id="ARBA00022723"/>
    </source>
</evidence>
<comment type="caution">
    <text evidence="7">The sequence shown here is derived from an EMBL/GenBank/DDBJ whole genome shotgun (WGS) entry which is preliminary data.</text>
</comment>
<dbReference type="EMBL" id="JAKOOW010000006">
    <property type="protein sequence ID" value="MCG6503194.1"/>
    <property type="molecule type" value="Genomic_DNA"/>
</dbReference>
<evidence type="ECO:0000256" key="1">
    <source>
        <dbReference type="ARBA" id="ARBA00008766"/>
    </source>
</evidence>
<dbReference type="PANTHER" id="PTHR43763">
    <property type="entry name" value="XAA-PRO AMINOPEPTIDASE 1"/>
    <property type="match status" value="1"/>
</dbReference>
<keyword evidence="7" id="KW-0031">Aminopeptidase</keyword>
<gene>
    <name evidence="7" type="ORF">MB824_01585</name>
</gene>